<reference evidence="4" key="1">
    <citation type="submission" date="2016-06" db="UniProtKB">
        <authorList>
            <consortium name="WormBaseParasite"/>
        </authorList>
    </citation>
    <scope>IDENTIFICATION</scope>
</reference>
<gene>
    <name evidence="2" type="ORF">NOO_LOCUS10004</name>
</gene>
<sequence>MDVGRGEEFDDLYAKEREVRSRSEQSRQKRVSLSYYGRITCRITRKRREKQEVRDMERVDVRSIEDVLRKRLKGEKKDGQYQQRDDTASYRSDKVGRLSDRSDKVDRLSDKSSSRRGMKNYRNRQDRYLQEMKKEEKKPSKFRAKLHELSMSPRAKRQKELGRNKIS</sequence>
<keyword evidence="3" id="KW-1185">Reference proteome</keyword>
<dbReference type="WBParaSite" id="nOo.2.0.1.t10004-RA">
    <property type="protein sequence ID" value="nOo.2.0.1.t10004-RA"/>
    <property type="gene ID" value="nOo.2.0.1.g10004"/>
</dbReference>
<feature type="compositionally biased region" description="Basic and acidic residues" evidence="1">
    <location>
        <begin position="71"/>
        <end position="113"/>
    </location>
</feature>
<dbReference type="Proteomes" id="UP000271087">
    <property type="component" value="Unassembled WGS sequence"/>
</dbReference>
<evidence type="ECO:0000313" key="3">
    <source>
        <dbReference type="Proteomes" id="UP000271087"/>
    </source>
</evidence>
<feature type="compositionally biased region" description="Basic and acidic residues" evidence="1">
    <location>
        <begin position="158"/>
        <end position="167"/>
    </location>
</feature>
<dbReference type="EMBL" id="UYRW01005326">
    <property type="protein sequence ID" value="VDM93717.1"/>
    <property type="molecule type" value="Genomic_DNA"/>
</dbReference>
<evidence type="ECO:0000313" key="4">
    <source>
        <dbReference type="WBParaSite" id="nOo.2.0.1.t10004-RA"/>
    </source>
</evidence>
<feature type="region of interest" description="Disordered" evidence="1">
    <location>
        <begin position="71"/>
        <end position="167"/>
    </location>
</feature>
<accession>A0A182EPE6</accession>
<reference evidence="2 3" key="2">
    <citation type="submission" date="2018-08" db="EMBL/GenBank/DDBJ databases">
        <authorList>
            <person name="Laetsch R D."/>
            <person name="Stevens L."/>
            <person name="Kumar S."/>
            <person name="Blaxter L. M."/>
        </authorList>
    </citation>
    <scope>NUCLEOTIDE SEQUENCE [LARGE SCALE GENOMIC DNA]</scope>
</reference>
<proteinExistence type="predicted"/>
<evidence type="ECO:0000313" key="2">
    <source>
        <dbReference type="EMBL" id="VDM93717.1"/>
    </source>
</evidence>
<organism evidence="4">
    <name type="scientific">Onchocerca ochengi</name>
    <name type="common">Filarial nematode worm</name>
    <dbReference type="NCBI Taxonomy" id="42157"/>
    <lineage>
        <taxon>Eukaryota</taxon>
        <taxon>Metazoa</taxon>
        <taxon>Ecdysozoa</taxon>
        <taxon>Nematoda</taxon>
        <taxon>Chromadorea</taxon>
        <taxon>Rhabditida</taxon>
        <taxon>Spirurina</taxon>
        <taxon>Spiruromorpha</taxon>
        <taxon>Filarioidea</taxon>
        <taxon>Onchocercidae</taxon>
        <taxon>Onchocerca</taxon>
    </lineage>
</organism>
<dbReference type="OrthoDB" id="10415958at2759"/>
<evidence type="ECO:0000256" key="1">
    <source>
        <dbReference type="SAM" id="MobiDB-lite"/>
    </source>
</evidence>
<dbReference type="AlphaFoldDB" id="A0A182EPE6"/>
<protein>
    <submittedName>
        <fullName evidence="2 4">Uncharacterized protein</fullName>
    </submittedName>
</protein>
<feature type="compositionally biased region" description="Basic and acidic residues" evidence="1">
    <location>
        <begin position="123"/>
        <end position="139"/>
    </location>
</feature>
<name>A0A182EPE6_ONCOC</name>